<dbReference type="OrthoDB" id="4468at2759"/>
<feature type="domain" description="AD" evidence="1">
    <location>
        <begin position="77"/>
        <end position="170"/>
    </location>
</feature>
<dbReference type="EMBL" id="BQMJ01000047">
    <property type="protein sequence ID" value="GJQ13794.1"/>
    <property type="molecule type" value="Genomic_DNA"/>
</dbReference>
<dbReference type="PANTHER" id="PTHR13542">
    <property type="entry name" value="LSM12 HOMOLOG"/>
    <property type="match status" value="1"/>
</dbReference>
<dbReference type="PROSITE" id="PS52001">
    <property type="entry name" value="AD"/>
    <property type="match status" value="1"/>
</dbReference>
<evidence type="ECO:0000313" key="2">
    <source>
        <dbReference type="EMBL" id="GJQ13794.1"/>
    </source>
</evidence>
<keyword evidence="3" id="KW-1185">Reference proteome</keyword>
<accession>A0A9C7US71</accession>
<dbReference type="InterPro" id="IPR047574">
    <property type="entry name" value="AD"/>
</dbReference>
<reference evidence="2" key="2">
    <citation type="submission" date="2022-01" db="EMBL/GenBank/DDBJ databases">
        <authorList>
            <person name="Hirooka S."/>
            <person name="Miyagishima S.Y."/>
        </authorList>
    </citation>
    <scope>NUCLEOTIDE SEQUENCE</scope>
    <source>
        <strain evidence="2">NBRC 102759</strain>
    </source>
</reference>
<dbReference type="SMART" id="SM00995">
    <property type="entry name" value="AD"/>
    <property type="match status" value="1"/>
</dbReference>
<gene>
    <name evidence="2" type="ORF">GpartN1_g5585.t1</name>
</gene>
<dbReference type="Proteomes" id="UP001061958">
    <property type="component" value="Unassembled WGS sequence"/>
</dbReference>
<dbReference type="Gene3D" id="2.30.30.100">
    <property type="match status" value="1"/>
</dbReference>
<organism evidence="2 3">
    <name type="scientific">Galdieria partita</name>
    <dbReference type="NCBI Taxonomy" id="83374"/>
    <lineage>
        <taxon>Eukaryota</taxon>
        <taxon>Rhodophyta</taxon>
        <taxon>Bangiophyceae</taxon>
        <taxon>Galdieriales</taxon>
        <taxon>Galdieriaceae</taxon>
        <taxon>Galdieria</taxon>
    </lineage>
</organism>
<comment type="caution">
    <text evidence="2">The sequence shown here is derived from an EMBL/GenBank/DDBJ whole genome shotgun (WGS) entry which is preliminary data.</text>
</comment>
<name>A0A9C7US71_9RHOD</name>
<proteinExistence type="predicted"/>
<dbReference type="AlphaFoldDB" id="A0A9C7US71"/>
<dbReference type="InterPro" id="IPR039683">
    <property type="entry name" value="Lsm12-like"/>
</dbReference>
<dbReference type="Pfam" id="PF09793">
    <property type="entry name" value="AD"/>
    <property type="match status" value="1"/>
</dbReference>
<reference evidence="2" key="1">
    <citation type="journal article" date="2022" name="Proc. Natl. Acad. Sci. U.S.A.">
        <title>Life cycle and functional genomics of the unicellular red alga Galdieria for elucidating algal and plant evolution and industrial use.</title>
        <authorList>
            <person name="Hirooka S."/>
            <person name="Itabashi T."/>
            <person name="Ichinose T.M."/>
            <person name="Onuma R."/>
            <person name="Fujiwara T."/>
            <person name="Yamashita S."/>
            <person name="Jong L.W."/>
            <person name="Tomita R."/>
            <person name="Iwane A.H."/>
            <person name="Miyagishima S.Y."/>
        </authorList>
    </citation>
    <scope>NUCLEOTIDE SEQUENCE</scope>
    <source>
        <strain evidence="2">NBRC 102759</strain>
    </source>
</reference>
<sequence length="174" mass="19699">MQVDDWIVGLEVEIFTFDGKEYRGKVYTYDADANCVVLANQSQDSFKSDLRILKASLVKNIKVLGRSSVDQLPQQLPPLNLEALKLREEQALQKARKDLSRIGVGVSQEAQEIFDALCKTLPCQWEGDSIVIFESIKLKKPYGVDDLEGSETEAVNRVKVVLENELQKLQRRNT</sequence>
<evidence type="ECO:0000259" key="1">
    <source>
        <dbReference type="PROSITE" id="PS52001"/>
    </source>
</evidence>
<evidence type="ECO:0000313" key="3">
    <source>
        <dbReference type="Proteomes" id="UP001061958"/>
    </source>
</evidence>
<dbReference type="InterPro" id="IPR019181">
    <property type="entry name" value="LSM12_ABD"/>
</dbReference>
<protein>
    <recommendedName>
        <fullName evidence="1">AD domain-containing protein</fullName>
    </recommendedName>
</protein>